<keyword evidence="4" id="KW-0547">Nucleotide-binding</keyword>
<keyword evidence="2" id="KW-0723">Serine/threonine-protein kinase</keyword>
<evidence type="ECO:0000256" key="3">
    <source>
        <dbReference type="ARBA" id="ARBA00022679"/>
    </source>
</evidence>
<feature type="region of interest" description="Disordered" evidence="7">
    <location>
        <begin position="238"/>
        <end position="294"/>
    </location>
</feature>
<dbReference type="InterPro" id="IPR000719">
    <property type="entry name" value="Prot_kinase_dom"/>
</dbReference>
<dbReference type="RefSeq" id="WP_204055682.1">
    <property type="nucleotide sequence ID" value="NZ_BAAAGP010000003.1"/>
</dbReference>
<evidence type="ECO:0000313" key="9">
    <source>
        <dbReference type="EMBL" id="GIH37987.1"/>
    </source>
</evidence>
<protein>
    <recommendedName>
        <fullName evidence="1">non-specific serine/threonine protein kinase</fullName>
        <ecNumber evidence="1">2.7.11.1</ecNumber>
    </recommendedName>
</protein>
<gene>
    <name evidence="9" type="ORF">Mco01_09870</name>
</gene>
<dbReference type="SMART" id="SM00220">
    <property type="entry name" value="S_TKc"/>
    <property type="match status" value="1"/>
</dbReference>
<dbReference type="PROSITE" id="PS50011">
    <property type="entry name" value="PROTEIN_KINASE_DOM"/>
    <property type="match status" value="1"/>
</dbReference>
<keyword evidence="6" id="KW-0067">ATP-binding</keyword>
<dbReference type="InterPro" id="IPR015943">
    <property type="entry name" value="WD40/YVTN_repeat-like_dom_sf"/>
</dbReference>
<dbReference type="Gene3D" id="2.130.10.10">
    <property type="entry name" value="YVTN repeat-like/Quinoprotein amine dehydrogenase"/>
    <property type="match status" value="1"/>
</dbReference>
<accession>A0ABQ4FT33</accession>
<evidence type="ECO:0000256" key="6">
    <source>
        <dbReference type="ARBA" id="ARBA00022840"/>
    </source>
</evidence>
<dbReference type="PANTHER" id="PTHR43289">
    <property type="entry name" value="MITOGEN-ACTIVATED PROTEIN KINASE KINASE KINASE 20-RELATED"/>
    <property type="match status" value="1"/>
</dbReference>
<evidence type="ECO:0000256" key="7">
    <source>
        <dbReference type="SAM" id="MobiDB-lite"/>
    </source>
</evidence>
<comment type="caution">
    <text evidence="9">The sequence shown here is derived from an EMBL/GenBank/DDBJ whole genome shotgun (WGS) entry which is preliminary data.</text>
</comment>
<dbReference type="PANTHER" id="PTHR43289:SF6">
    <property type="entry name" value="SERINE_THREONINE-PROTEIN KINASE NEKL-3"/>
    <property type="match status" value="1"/>
</dbReference>
<organism evidence="9 10">
    <name type="scientific">Microbispora corallina</name>
    <dbReference type="NCBI Taxonomy" id="83302"/>
    <lineage>
        <taxon>Bacteria</taxon>
        <taxon>Bacillati</taxon>
        <taxon>Actinomycetota</taxon>
        <taxon>Actinomycetes</taxon>
        <taxon>Streptosporangiales</taxon>
        <taxon>Streptosporangiaceae</taxon>
        <taxon>Microbispora</taxon>
    </lineage>
</organism>
<feature type="compositionally biased region" description="Basic and acidic residues" evidence="7">
    <location>
        <begin position="260"/>
        <end position="280"/>
    </location>
</feature>
<evidence type="ECO:0000256" key="4">
    <source>
        <dbReference type="ARBA" id="ARBA00022741"/>
    </source>
</evidence>
<evidence type="ECO:0000256" key="2">
    <source>
        <dbReference type="ARBA" id="ARBA00022527"/>
    </source>
</evidence>
<reference evidence="9 10" key="1">
    <citation type="submission" date="2021-01" db="EMBL/GenBank/DDBJ databases">
        <title>Whole genome shotgun sequence of Microbispora corallina NBRC 16416.</title>
        <authorList>
            <person name="Komaki H."/>
            <person name="Tamura T."/>
        </authorList>
    </citation>
    <scope>NUCLEOTIDE SEQUENCE [LARGE SCALE GENOMIC DNA]</scope>
    <source>
        <strain evidence="9 10">NBRC 16416</strain>
    </source>
</reference>
<evidence type="ECO:0000256" key="5">
    <source>
        <dbReference type="ARBA" id="ARBA00022777"/>
    </source>
</evidence>
<dbReference type="SUPFAM" id="SSF56112">
    <property type="entry name" value="Protein kinase-like (PK-like)"/>
    <property type="match status" value="1"/>
</dbReference>
<dbReference type="Proteomes" id="UP000603904">
    <property type="component" value="Unassembled WGS sequence"/>
</dbReference>
<evidence type="ECO:0000256" key="1">
    <source>
        <dbReference type="ARBA" id="ARBA00012513"/>
    </source>
</evidence>
<sequence>MPPVVPLSPGDPAALGPYRLTGRLGPAVFAALSPSDEQVAVKRFPDRRDSRPDPDRVAALRAAAPIGTALVVDAGPDYVVTELVDGPSLDETAPVTGPALHRLAVATAATVAALHQAGIVHGHVRPDQIVLGPDGPRLLCHGSPAPNPVLWQSPEELLGDPAGPPADLFGWAAVIVYAASGRVPFSEERVRHGAADLDPLEGDLRQLVADCLAPEPEDRPSARETLLRLIGHPGALDTVVPGSAPAAAPAPADRPAPTAPRDDPAAPDRDLTVPDDRPRVAEVTGPAAGGRRRPSGLVLTAAGLAVALASGGTAYALTPRPAHPSASSTAPVSPGPVAGTPSASAPSAEPPATVHEAPADPVVLTSYQVTDDRGETGVWTRSPAGGFQQTGGGDVFAAVSPGGRWTAAVNEGFAAGSTRQSIQITDRRGGERFSLPLVSLPFMGEGPAWSRDGTRLLLTVAGREHGTGTPYAAGFLVVDPAARSVRFVQTANRDDVTAFLSLPKSRRTFGMFRWSPDGSSVAAPYVTPEGMSGTRFWDLSGRVLRSMHWTGSPVGGNDPFSPSGRLLLTSGCDHGFAVCAWDVRTGRRAATVPGERNQDVMGWFDDDRLIRGGWVDDHLYRVETVDLSGRPARTLAEVRASRERPVRMVYSRP</sequence>
<feature type="region of interest" description="Disordered" evidence="7">
    <location>
        <begin position="319"/>
        <end position="360"/>
    </location>
</feature>
<feature type="compositionally biased region" description="Low complexity" evidence="7">
    <location>
        <begin position="335"/>
        <end position="354"/>
    </location>
</feature>
<dbReference type="InterPro" id="IPR011009">
    <property type="entry name" value="Kinase-like_dom_sf"/>
</dbReference>
<evidence type="ECO:0000313" key="10">
    <source>
        <dbReference type="Proteomes" id="UP000603904"/>
    </source>
</evidence>
<dbReference type="EC" id="2.7.11.1" evidence="1"/>
<keyword evidence="3" id="KW-0808">Transferase</keyword>
<evidence type="ECO:0000259" key="8">
    <source>
        <dbReference type="PROSITE" id="PS50011"/>
    </source>
</evidence>
<dbReference type="SUPFAM" id="SSF82171">
    <property type="entry name" value="DPP6 N-terminal domain-like"/>
    <property type="match status" value="1"/>
</dbReference>
<dbReference type="EMBL" id="BOOC01000003">
    <property type="protein sequence ID" value="GIH37987.1"/>
    <property type="molecule type" value="Genomic_DNA"/>
</dbReference>
<keyword evidence="5" id="KW-0418">Kinase</keyword>
<keyword evidence="10" id="KW-1185">Reference proteome</keyword>
<dbReference type="Gene3D" id="1.10.510.10">
    <property type="entry name" value="Transferase(Phosphotransferase) domain 1"/>
    <property type="match status" value="1"/>
</dbReference>
<name>A0ABQ4FT33_9ACTN</name>
<proteinExistence type="predicted"/>
<feature type="domain" description="Protein kinase" evidence="8">
    <location>
        <begin position="13"/>
        <end position="235"/>
    </location>
</feature>